<name>A0A418N6M5_9FLAO</name>
<gene>
    <name evidence="2" type="ORF">D2U88_08940</name>
    <name evidence="3" type="ORF">FQ019_08865</name>
</gene>
<evidence type="ECO:0008006" key="6">
    <source>
        <dbReference type="Google" id="ProtNLM"/>
    </source>
</evidence>
<dbReference type="EMBL" id="QXFJ01000023">
    <property type="protein sequence ID" value="RIV70495.1"/>
    <property type="molecule type" value="Genomic_DNA"/>
</dbReference>
<accession>A0A418N6M5</accession>
<reference evidence="3 5" key="2">
    <citation type="submission" date="2019-07" db="EMBL/GenBank/DDBJ databases">
        <title>Draft genome of two Muricauda strains isolated from deep sea.</title>
        <authorList>
            <person name="Sun C."/>
        </authorList>
    </citation>
    <scope>NUCLEOTIDE SEQUENCE [LARGE SCALE GENOMIC DNA]</scope>
    <source>
        <strain evidence="3 5">NH166</strain>
    </source>
</reference>
<comment type="caution">
    <text evidence="2">The sequence shown here is derived from an EMBL/GenBank/DDBJ whole genome shotgun (WGS) entry which is preliminary data.</text>
</comment>
<dbReference type="RefSeq" id="WP_119640012.1">
    <property type="nucleotide sequence ID" value="NZ_QXFJ01000023.1"/>
</dbReference>
<reference evidence="2 4" key="1">
    <citation type="submission" date="2018-08" db="EMBL/GenBank/DDBJ databases">
        <title>Proposal of Muricauda 72 sp.nov. and Muricauda NH166 sp.nov., isolated from seawater.</title>
        <authorList>
            <person name="Cheng H."/>
            <person name="Wu Y.-H."/>
            <person name="Guo L.-L."/>
            <person name="Xu X.-W."/>
        </authorList>
    </citation>
    <scope>NUCLEOTIDE SEQUENCE [LARGE SCALE GENOMIC DNA]</scope>
    <source>
        <strain evidence="2 4">NH166</strain>
    </source>
</reference>
<dbReference type="Proteomes" id="UP000284189">
    <property type="component" value="Unassembled WGS sequence"/>
</dbReference>
<feature type="signal peptide" evidence="1">
    <location>
        <begin position="1"/>
        <end position="22"/>
    </location>
</feature>
<protein>
    <recommendedName>
        <fullName evidence="6">Lipoprotein</fullName>
    </recommendedName>
</protein>
<evidence type="ECO:0000313" key="4">
    <source>
        <dbReference type="Proteomes" id="UP000284189"/>
    </source>
</evidence>
<sequence length="159" mass="17477">MNLRPILIIALASLLLINSCSPEDETNLQKNMSISLKFESLDTNLKSTNSVKTYSLKIISLSPLVIESNELEVIEVTNALTGNVSSVIVERKVQKSKTGPLSNKEQGCTSSISNGYWYDGNDCFMYGTIVTDNNCNQLFIPADETTQILMNDCGWSDVA</sequence>
<organism evidence="2 4">
    <name type="scientific">Flagellimonas aequoris</name>
    <dbReference type="NCBI Taxonomy" id="2306997"/>
    <lineage>
        <taxon>Bacteria</taxon>
        <taxon>Pseudomonadati</taxon>
        <taxon>Bacteroidota</taxon>
        <taxon>Flavobacteriia</taxon>
        <taxon>Flavobacteriales</taxon>
        <taxon>Flavobacteriaceae</taxon>
        <taxon>Flagellimonas</taxon>
    </lineage>
</organism>
<proteinExistence type="predicted"/>
<dbReference type="OrthoDB" id="10002371at2"/>
<keyword evidence="1" id="KW-0732">Signal</keyword>
<dbReference type="AlphaFoldDB" id="A0A418N6M5"/>
<keyword evidence="5" id="KW-1185">Reference proteome</keyword>
<dbReference type="EMBL" id="VNWL01000022">
    <property type="protein sequence ID" value="TXK01923.1"/>
    <property type="molecule type" value="Genomic_DNA"/>
</dbReference>
<dbReference type="Proteomes" id="UP000321528">
    <property type="component" value="Unassembled WGS sequence"/>
</dbReference>
<evidence type="ECO:0000256" key="1">
    <source>
        <dbReference type="SAM" id="SignalP"/>
    </source>
</evidence>
<feature type="chain" id="PRO_5019365256" description="Lipoprotein" evidence="1">
    <location>
        <begin position="23"/>
        <end position="159"/>
    </location>
</feature>
<evidence type="ECO:0000313" key="3">
    <source>
        <dbReference type="EMBL" id="TXK01923.1"/>
    </source>
</evidence>
<evidence type="ECO:0000313" key="2">
    <source>
        <dbReference type="EMBL" id="RIV70495.1"/>
    </source>
</evidence>
<evidence type="ECO:0000313" key="5">
    <source>
        <dbReference type="Proteomes" id="UP000321528"/>
    </source>
</evidence>